<dbReference type="AlphaFoldDB" id="A0A267F9T3"/>
<keyword evidence="3" id="KW-1185">Reference proteome</keyword>
<feature type="region of interest" description="Disordered" evidence="1">
    <location>
        <begin position="1"/>
        <end position="68"/>
    </location>
</feature>
<feature type="region of interest" description="Disordered" evidence="1">
    <location>
        <begin position="134"/>
        <end position="159"/>
    </location>
</feature>
<accession>A0A267F9T3</accession>
<dbReference type="InterPro" id="IPR011042">
    <property type="entry name" value="6-blade_b-propeller_TolB-like"/>
</dbReference>
<sequence length="429" mass="46233">MQAEAELLPNQPAQSSRQELLLLADDEAQRLDRGEDEELDSGDDDGEEAGKAADEESDEESEQEEEDEKCFTLLLPHKMQIGKQQQKGSKGGPSAAAAVSLTGMAFSSTVEALLVTTKLSGTGGQEAYAVTQLHPTTSSSRHQQQQRHTRHYRPAGLEHRGPLGLASRGRDAPGQLVCAGAGPAIHGVFLLQALAGAGSQPVLSRCCGPPGSRLGQFNRPAGCAVDADSVWVADQLNHRLQRLALPTLAPLAELRHPRLLRPSHVTVLADPHFAVRLLLVAHERGVLAFDLLTARHSADGPQPSAVTEFARSRSPIRRWGGLCVHWGAVLLADQAANCLSVYRYRPAAPLPESSCLPHPAASFSLVQRIPLAPLGLCLPRHLATHRWLDLLYLAAHDTRDSGGEMCLLTAQMVRVQQKQQQSDVAEADK</sequence>
<dbReference type="Proteomes" id="UP000215902">
    <property type="component" value="Unassembled WGS sequence"/>
</dbReference>
<protein>
    <submittedName>
        <fullName evidence="2">Uncharacterized protein</fullName>
    </submittedName>
</protein>
<dbReference type="EMBL" id="NIVC01001230">
    <property type="protein sequence ID" value="PAA70536.1"/>
    <property type="molecule type" value="Genomic_DNA"/>
</dbReference>
<feature type="compositionally biased region" description="Acidic residues" evidence="1">
    <location>
        <begin position="55"/>
        <end position="68"/>
    </location>
</feature>
<proteinExistence type="predicted"/>
<feature type="compositionally biased region" description="Basic residues" evidence="1">
    <location>
        <begin position="144"/>
        <end position="153"/>
    </location>
</feature>
<evidence type="ECO:0000313" key="3">
    <source>
        <dbReference type="Proteomes" id="UP000215902"/>
    </source>
</evidence>
<evidence type="ECO:0000256" key="1">
    <source>
        <dbReference type="SAM" id="MobiDB-lite"/>
    </source>
</evidence>
<name>A0A267F9T3_9PLAT</name>
<evidence type="ECO:0000313" key="2">
    <source>
        <dbReference type="EMBL" id="PAA70536.1"/>
    </source>
</evidence>
<feature type="compositionally biased region" description="Acidic residues" evidence="1">
    <location>
        <begin position="34"/>
        <end position="47"/>
    </location>
</feature>
<reference evidence="2 3" key="1">
    <citation type="submission" date="2017-06" db="EMBL/GenBank/DDBJ databases">
        <title>A platform for efficient transgenesis in Macrostomum lignano, a flatworm model organism for stem cell research.</title>
        <authorList>
            <person name="Berezikov E."/>
        </authorList>
    </citation>
    <scope>NUCLEOTIDE SEQUENCE [LARGE SCALE GENOMIC DNA]</scope>
    <source>
        <strain evidence="2">DV1</strain>
        <tissue evidence="2">Whole organism</tissue>
    </source>
</reference>
<gene>
    <name evidence="2" type="ORF">BOX15_Mlig011855g1</name>
</gene>
<organism evidence="2 3">
    <name type="scientific">Macrostomum lignano</name>
    <dbReference type="NCBI Taxonomy" id="282301"/>
    <lineage>
        <taxon>Eukaryota</taxon>
        <taxon>Metazoa</taxon>
        <taxon>Spiralia</taxon>
        <taxon>Lophotrochozoa</taxon>
        <taxon>Platyhelminthes</taxon>
        <taxon>Rhabditophora</taxon>
        <taxon>Macrostomorpha</taxon>
        <taxon>Macrostomida</taxon>
        <taxon>Macrostomidae</taxon>
        <taxon>Macrostomum</taxon>
    </lineage>
</organism>
<comment type="caution">
    <text evidence="2">The sequence shown here is derived from an EMBL/GenBank/DDBJ whole genome shotgun (WGS) entry which is preliminary data.</text>
</comment>
<dbReference type="Gene3D" id="2.120.10.30">
    <property type="entry name" value="TolB, C-terminal domain"/>
    <property type="match status" value="1"/>
</dbReference>